<keyword evidence="6" id="KW-1185">Reference proteome</keyword>
<dbReference type="PROSITE" id="PS51257">
    <property type="entry name" value="PROKAR_LIPOPROTEIN"/>
    <property type="match status" value="1"/>
</dbReference>
<feature type="chain" id="PRO_5045690199" evidence="4">
    <location>
        <begin position="22"/>
        <end position="544"/>
    </location>
</feature>
<dbReference type="InterPro" id="IPR001952">
    <property type="entry name" value="Alkaline_phosphatase"/>
</dbReference>
<dbReference type="Pfam" id="PF00245">
    <property type="entry name" value="Alk_phosphatase"/>
    <property type="match status" value="1"/>
</dbReference>
<feature type="signal peptide" evidence="4">
    <location>
        <begin position="1"/>
        <end position="21"/>
    </location>
</feature>
<keyword evidence="1" id="KW-0597">Phosphoprotein</keyword>
<dbReference type="PRINTS" id="PR00113">
    <property type="entry name" value="ALKPHPHTASE"/>
</dbReference>
<comment type="caution">
    <text evidence="5">The sequence shown here is derived from an EMBL/GenBank/DDBJ whole genome shotgun (WGS) entry which is preliminary data.</text>
</comment>
<evidence type="ECO:0000256" key="4">
    <source>
        <dbReference type="SAM" id="SignalP"/>
    </source>
</evidence>
<accession>A0ABV4NPZ4</accession>
<feature type="region of interest" description="Disordered" evidence="3">
    <location>
        <begin position="22"/>
        <end position="45"/>
    </location>
</feature>
<reference evidence="5 6" key="1">
    <citation type="submission" date="2024-08" db="EMBL/GenBank/DDBJ databases">
        <authorList>
            <person name="Ishaq N."/>
        </authorList>
    </citation>
    <scope>NUCLEOTIDE SEQUENCE [LARGE SCALE GENOMIC DNA]</scope>
    <source>
        <strain evidence="5 6">JCM 30400</strain>
    </source>
</reference>
<protein>
    <submittedName>
        <fullName evidence="5">Alkaline phosphatase</fullName>
    </submittedName>
</protein>
<dbReference type="RefSeq" id="WP_371843797.1">
    <property type="nucleotide sequence ID" value="NZ_JBGMEL010000011.1"/>
</dbReference>
<dbReference type="PANTHER" id="PTHR11596">
    <property type="entry name" value="ALKALINE PHOSPHATASE"/>
    <property type="match status" value="1"/>
</dbReference>
<sequence>MKLFKKTLLAFSIAVLASACSDDNSDSNNPAELPDSTGTPQQQEDHLGISNAQSKSSWFEEGQKAVAAASAEEINNTPGAAKNIILFVGDGMGISTVTAARIFAGQKLGLDGEEYQLSFEKMPYAGLVKTYNTNQQTADSAGTMTALVTGVKTKAGVLSVAEDVARGDCTASLDRPLTTSLELAEELGKSTGIISTARITHATPAATYAKVPEREWEYTAPDGCRDIATQLVELQAGDGIDLVMGGGRRNFLPSDQKDLEDKDGKRTDGRNLIEEWKERYSDGVTTSVYVEDKTAFDQLDVANTDKLLGLFNASHMRYEADRANDVAGEPSLSEMTAKGLAMMQKNDKGYFLMVESGRIDHGHHANNAFNALSDAEEFAKAVQVAMDSTNAEDTLIIVTADHSHVMTIAGGTTRGNPILGKVIKNDGSGLPEETPKLDKEGLPYTTLNYANGRGFADNGENTDADDRYDGDIVAGRQDLTGIDTTAPGFHQEALIPLSGETHGGEDVGVWARGPGAHLVSGTNEQNYLFHVMARAGGLLEQSAE</sequence>
<dbReference type="Gene3D" id="3.40.720.10">
    <property type="entry name" value="Alkaline Phosphatase, subunit A"/>
    <property type="match status" value="1"/>
</dbReference>
<dbReference type="EMBL" id="JBGMEL010000011">
    <property type="protein sequence ID" value="MFA0791320.1"/>
    <property type="molecule type" value="Genomic_DNA"/>
</dbReference>
<gene>
    <name evidence="5" type="ORF">ACCI51_12255</name>
</gene>
<evidence type="ECO:0000256" key="3">
    <source>
        <dbReference type="SAM" id="MobiDB-lite"/>
    </source>
</evidence>
<evidence type="ECO:0000313" key="5">
    <source>
        <dbReference type="EMBL" id="MFA0791320.1"/>
    </source>
</evidence>
<dbReference type="InterPro" id="IPR017850">
    <property type="entry name" value="Alkaline_phosphatase_core_sf"/>
</dbReference>
<keyword evidence="4" id="KW-0732">Signal</keyword>
<evidence type="ECO:0000256" key="2">
    <source>
        <dbReference type="RuleBase" id="RU003946"/>
    </source>
</evidence>
<comment type="similarity">
    <text evidence="2">Belongs to the alkaline phosphatase family.</text>
</comment>
<proteinExistence type="inferred from homology"/>
<evidence type="ECO:0000256" key="1">
    <source>
        <dbReference type="ARBA" id="ARBA00022553"/>
    </source>
</evidence>
<name>A0ABV4NPZ4_9GAMM</name>
<dbReference type="PANTHER" id="PTHR11596:SF5">
    <property type="entry name" value="ALKALINE PHOSPHATASE"/>
    <property type="match status" value="1"/>
</dbReference>
<dbReference type="CDD" id="cd16012">
    <property type="entry name" value="ALP"/>
    <property type="match status" value="1"/>
</dbReference>
<organism evidence="5 6">
    <name type="scientific">Microbulbifer echini</name>
    <dbReference type="NCBI Taxonomy" id="1529067"/>
    <lineage>
        <taxon>Bacteria</taxon>
        <taxon>Pseudomonadati</taxon>
        <taxon>Pseudomonadota</taxon>
        <taxon>Gammaproteobacteria</taxon>
        <taxon>Cellvibrionales</taxon>
        <taxon>Microbulbiferaceae</taxon>
        <taxon>Microbulbifer</taxon>
    </lineage>
</organism>
<dbReference type="SUPFAM" id="SSF53649">
    <property type="entry name" value="Alkaline phosphatase-like"/>
    <property type="match status" value="1"/>
</dbReference>
<evidence type="ECO:0000313" key="6">
    <source>
        <dbReference type="Proteomes" id="UP001569414"/>
    </source>
</evidence>
<dbReference type="SMART" id="SM00098">
    <property type="entry name" value="alkPPc"/>
    <property type="match status" value="1"/>
</dbReference>
<dbReference type="Proteomes" id="UP001569414">
    <property type="component" value="Unassembled WGS sequence"/>
</dbReference>